<dbReference type="Proteomes" id="UP001465976">
    <property type="component" value="Unassembled WGS sequence"/>
</dbReference>
<evidence type="ECO:0000313" key="1">
    <source>
        <dbReference type="EMBL" id="KAL0578381.1"/>
    </source>
</evidence>
<keyword evidence="2" id="KW-1185">Reference proteome</keyword>
<proteinExistence type="predicted"/>
<gene>
    <name evidence="1" type="ORF">V5O48_003602</name>
</gene>
<protein>
    <submittedName>
        <fullName evidence="1">Uncharacterized protein</fullName>
    </submittedName>
</protein>
<reference evidence="1 2" key="1">
    <citation type="submission" date="2024-02" db="EMBL/GenBank/DDBJ databases">
        <title>A draft genome for the cacao thread blight pathogen Marasmius crinis-equi.</title>
        <authorList>
            <person name="Cohen S.P."/>
            <person name="Baruah I.K."/>
            <person name="Amoako-Attah I."/>
            <person name="Bukari Y."/>
            <person name="Meinhardt L.W."/>
            <person name="Bailey B.A."/>
        </authorList>
    </citation>
    <scope>NUCLEOTIDE SEQUENCE [LARGE SCALE GENOMIC DNA]</scope>
    <source>
        <strain evidence="1 2">GH-76</strain>
    </source>
</reference>
<dbReference type="EMBL" id="JBAHYK010000101">
    <property type="protein sequence ID" value="KAL0578381.1"/>
    <property type="molecule type" value="Genomic_DNA"/>
</dbReference>
<name>A0ABR3FSD8_9AGAR</name>
<sequence>MSNYFSGVRNFEVGDYSNFSNVRGDQYNYNNCYNQITTGEGPQRKRLIVGNEEEETQYAEYHDVRRGDIVIRADLGTGAPRWRYDEDRREWVMVECECKFFTAVVRSDIGEVSTTIVSYQGLEKEEDLE</sequence>
<organism evidence="1 2">
    <name type="scientific">Marasmius crinis-equi</name>
    <dbReference type="NCBI Taxonomy" id="585013"/>
    <lineage>
        <taxon>Eukaryota</taxon>
        <taxon>Fungi</taxon>
        <taxon>Dikarya</taxon>
        <taxon>Basidiomycota</taxon>
        <taxon>Agaricomycotina</taxon>
        <taxon>Agaricomycetes</taxon>
        <taxon>Agaricomycetidae</taxon>
        <taxon>Agaricales</taxon>
        <taxon>Marasmiineae</taxon>
        <taxon>Marasmiaceae</taxon>
        <taxon>Marasmius</taxon>
    </lineage>
</organism>
<evidence type="ECO:0000313" key="2">
    <source>
        <dbReference type="Proteomes" id="UP001465976"/>
    </source>
</evidence>
<comment type="caution">
    <text evidence="1">The sequence shown here is derived from an EMBL/GenBank/DDBJ whole genome shotgun (WGS) entry which is preliminary data.</text>
</comment>
<accession>A0ABR3FSD8</accession>